<gene>
    <name evidence="2" type="ORF">LAME_0H15720G</name>
</gene>
<dbReference type="Proteomes" id="UP000191144">
    <property type="component" value="Chromosome H"/>
</dbReference>
<name>A0A1G4KHW7_9SACH</name>
<evidence type="ECO:0000256" key="1">
    <source>
        <dbReference type="SAM" id="Phobius"/>
    </source>
</evidence>
<keyword evidence="1" id="KW-0472">Membrane</keyword>
<evidence type="ECO:0000313" key="3">
    <source>
        <dbReference type="Proteomes" id="UP000191144"/>
    </source>
</evidence>
<protein>
    <submittedName>
        <fullName evidence="2">LAME_0H15720g1_1</fullName>
    </submittedName>
</protein>
<sequence length="275" mass="30689">MLRLGLPTVRTARCRFFATSKLPLSAKIAALLAKTSPEQIYLYKPSRLMKVGSWTLAGVFAVYGVSFADWSLTSSWELYREERLTSPEKWWKHSSLLLSVRIAGSILLSIIPLTLSALAIYVPSRIATSVTYLPKGVCQITRRALISGKPTSTSAPVSSIVRNKKTRVFTGVGPQGTEDKASFAFLLTNTDRPTWDRFYVVNRSGKFWGEDGRIFDVLFGGESVKSLERNMVNMNVTPAADHDPSHMTKLIEQQSRSKLRNPSINARSIVMKDKK</sequence>
<evidence type="ECO:0000313" key="2">
    <source>
        <dbReference type="EMBL" id="SCV04094.1"/>
    </source>
</evidence>
<reference evidence="3" key="1">
    <citation type="submission" date="2016-03" db="EMBL/GenBank/DDBJ databases">
        <authorList>
            <person name="Devillers Hugo."/>
        </authorList>
    </citation>
    <scope>NUCLEOTIDE SEQUENCE [LARGE SCALE GENOMIC DNA]</scope>
</reference>
<organism evidence="2 3">
    <name type="scientific">Lachancea meyersii CBS 8951</name>
    <dbReference type="NCBI Taxonomy" id="1266667"/>
    <lineage>
        <taxon>Eukaryota</taxon>
        <taxon>Fungi</taxon>
        <taxon>Dikarya</taxon>
        <taxon>Ascomycota</taxon>
        <taxon>Saccharomycotina</taxon>
        <taxon>Saccharomycetes</taxon>
        <taxon>Saccharomycetales</taxon>
        <taxon>Saccharomycetaceae</taxon>
        <taxon>Lachancea</taxon>
    </lineage>
</organism>
<dbReference type="AlphaFoldDB" id="A0A1G4KHW7"/>
<proteinExistence type="predicted"/>
<feature type="transmembrane region" description="Helical" evidence="1">
    <location>
        <begin position="54"/>
        <end position="76"/>
    </location>
</feature>
<feature type="transmembrane region" description="Helical" evidence="1">
    <location>
        <begin position="96"/>
        <end position="122"/>
    </location>
</feature>
<keyword evidence="1" id="KW-1133">Transmembrane helix</keyword>
<dbReference type="EMBL" id="LT598480">
    <property type="protein sequence ID" value="SCV04094.1"/>
    <property type="molecule type" value="Genomic_DNA"/>
</dbReference>
<keyword evidence="1" id="KW-0812">Transmembrane</keyword>
<keyword evidence="3" id="KW-1185">Reference proteome</keyword>
<dbReference type="OrthoDB" id="4083656at2759"/>
<accession>A0A1G4KHW7</accession>